<keyword evidence="2" id="KW-1185">Reference proteome</keyword>
<gene>
    <name evidence="1" type="ORF">I8752_36565</name>
</gene>
<sequence>MTAVRRSLFPTLHLRSKLQCRIQNRGNGIPLWCCGRENLGFPLSATRR</sequence>
<organism evidence="1 2">
    <name type="scientific">Dendronalium phyllosphericum CENA369</name>
    <dbReference type="NCBI Taxonomy" id="1725256"/>
    <lineage>
        <taxon>Bacteria</taxon>
        <taxon>Bacillati</taxon>
        <taxon>Cyanobacteriota</taxon>
        <taxon>Cyanophyceae</taxon>
        <taxon>Nostocales</taxon>
        <taxon>Nostocaceae</taxon>
        <taxon>Dendronalium</taxon>
        <taxon>Dendronalium phyllosphericum</taxon>
    </lineage>
</organism>
<reference evidence="1 2" key="1">
    <citation type="journal article" date="2021" name="Int. J. Syst. Evol. Microbiol.">
        <title>Amazonocrinis nigriterrae gen. nov., sp. nov., Atlanticothrix silvestris gen. nov., sp. nov. and Dendronalium phyllosphericum gen. nov., sp. nov., nostocacean cyanobacteria from Brazilian environments.</title>
        <authorList>
            <person name="Alvarenga D.O."/>
            <person name="Andreote A.P.D."/>
            <person name="Branco L.H.Z."/>
            <person name="Delbaje E."/>
            <person name="Cruz R.B."/>
            <person name="Varani A.M."/>
            <person name="Fiore M.F."/>
        </authorList>
    </citation>
    <scope>NUCLEOTIDE SEQUENCE [LARGE SCALE GENOMIC DNA]</scope>
    <source>
        <strain evidence="1 2">CENA369</strain>
    </source>
</reference>
<name>A0A8J7IMF8_9NOST</name>
<accession>A0A8J7IMF8</accession>
<protein>
    <submittedName>
        <fullName evidence="1">Uncharacterized protein</fullName>
    </submittedName>
</protein>
<comment type="caution">
    <text evidence="1">The sequence shown here is derived from an EMBL/GenBank/DDBJ whole genome shotgun (WGS) entry which is preliminary data.</text>
</comment>
<proteinExistence type="predicted"/>
<dbReference type="EMBL" id="JAECZA010000324">
    <property type="protein sequence ID" value="MBH8578360.1"/>
    <property type="molecule type" value="Genomic_DNA"/>
</dbReference>
<dbReference type="AlphaFoldDB" id="A0A8J7IMF8"/>
<evidence type="ECO:0000313" key="2">
    <source>
        <dbReference type="Proteomes" id="UP000662314"/>
    </source>
</evidence>
<evidence type="ECO:0000313" key="1">
    <source>
        <dbReference type="EMBL" id="MBH8578360.1"/>
    </source>
</evidence>
<dbReference type="RefSeq" id="WP_225896145.1">
    <property type="nucleotide sequence ID" value="NZ_JAECZA010000324.1"/>
</dbReference>
<dbReference type="Proteomes" id="UP000662314">
    <property type="component" value="Unassembled WGS sequence"/>
</dbReference>